<dbReference type="EMBL" id="WHUW01000039">
    <property type="protein sequence ID" value="KAF8432569.1"/>
    <property type="molecule type" value="Genomic_DNA"/>
</dbReference>
<feature type="chain" id="PRO_5042095697" evidence="1">
    <location>
        <begin position="23"/>
        <end position="114"/>
    </location>
</feature>
<name>A0AAD4BKE5_BOLED</name>
<evidence type="ECO:0000313" key="3">
    <source>
        <dbReference type="Proteomes" id="UP001194468"/>
    </source>
</evidence>
<reference evidence="2" key="2">
    <citation type="journal article" date="2020" name="Nat. Commun.">
        <title>Large-scale genome sequencing of mycorrhizal fungi provides insights into the early evolution of symbiotic traits.</title>
        <authorList>
            <person name="Miyauchi S."/>
            <person name="Kiss E."/>
            <person name="Kuo A."/>
            <person name="Drula E."/>
            <person name="Kohler A."/>
            <person name="Sanchez-Garcia M."/>
            <person name="Morin E."/>
            <person name="Andreopoulos B."/>
            <person name="Barry K.W."/>
            <person name="Bonito G."/>
            <person name="Buee M."/>
            <person name="Carver A."/>
            <person name="Chen C."/>
            <person name="Cichocki N."/>
            <person name="Clum A."/>
            <person name="Culley D."/>
            <person name="Crous P.W."/>
            <person name="Fauchery L."/>
            <person name="Girlanda M."/>
            <person name="Hayes R.D."/>
            <person name="Keri Z."/>
            <person name="LaButti K."/>
            <person name="Lipzen A."/>
            <person name="Lombard V."/>
            <person name="Magnuson J."/>
            <person name="Maillard F."/>
            <person name="Murat C."/>
            <person name="Nolan M."/>
            <person name="Ohm R.A."/>
            <person name="Pangilinan J."/>
            <person name="Pereira M.F."/>
            <person name="Perotto S."/>
            <person name="Peter M."/>
            <person name="Pfister S."/>
            <person name="Riley R."/>
            <person name="Sitrit Y."/>
            <person name="Stielow J.B."/>
            <person name="Szollosi G."/>
            <person name="Zifcakova L."/>
            <person name="Stursova M."/>
            <person name="Spatafora J.W."/>
            <person name="Tedersoo L."/>
            <person name="Vaario L.M."/>
            <person name="Yamada A."/>
            <person name="Yan M."/>
            <person name="Wang P."/>
            <person name="Xu J."/>
            <person name="Bruns T."/>
            <person name="Baldrian P."/>
            <person name="Vilgalys R."/>
            <person name="Dunand C."/>
            <person name="Henrissat B."/>
            <person name="Grigoriev I.V."/>
            <person name="Hibbett D."/>
            <person name="Nagy L.G."/>
            <person name="Martin F.M."/>
        </authorList>
    </citation>
    <scope>NUCLEOTIDE SEQUENCE</scope>
    <source>
        <strain evidence="2">BED1</strain>
    </source>
</reference>
<organism evidence="2 3">
    <name type="scientific">Boletus edulis BED1</name>
    <dbReference type="NCBI Taxonomy" id="1328754"/>
    <lineage>
        <taxon>Eukaryota</taxon>
        <taxon>Fungi</taxon>
        <taxon>Dikarya</taxon>
        <taxon>Basidiomycota</taxon>
        <taxon>Agaricomycotina</taxon>
        <taxon>Agaricomycetes</taxon>
        <taxon>Agaricomycetidae</taxon>
        <taxon>Boletales</taxon>
        <taxon>Boletineae</taxon>
        <taxon>Boletaceae</taxon>
        <taxon>Boletoideae</taxon>
        <taxon>Boletus</taxon>
    </lineage>
</organism>
<reference evidence="2" key="1">
    <citation type="submission" date="2019-10" db="EMBL/GenBank/DDBJ databases">
        <authorList>
            <consortium name="DOE Joint Genome Institute"/>
            <person name="Kuo A."/>
            <person name="Miyauchi S."/>
            <person name="Kiss E."/>
            <person name="Drula E."/>
            <person name="Kohler A."/>
            <person name="Sanchez-Garcia M."/>
            <person name="Andreopoulos B."/>
            <person name="Barry K.W."/>
            <person name="Bonito G."/>
            <person name="Buee M."/>
            <person name="Carver A."/>
            <person name="Chen C."/>
            <person name="Cichocki N."/>
            <person name="Clum A."/>
            <person name="Culley D."/>
            <person name="Crous P.W."/>
            <person name="Fauchery L."/>
            <person name="Girlanda M."/>
            <person name="Hayes R."/>
            <person name="Keri Z."/>
            <person name="LaButti K."/>
            <person name="Lipzen A."/>
            <person name="Lombard V."/>
            <person name="Magnuson J."/>
            <person name="Maillard F."/>
            <person name="Morin E."/>
            <person name="Murat C."/>
            <person name="Nolan M."/>
            <person name="Ohm R."/>
            <person name="Pangilinan J."/>
            <person name="Pereira M."/>
            <person name="Perotto S."/>
            <person name="Peter M."/>
            <person name="Riley R."/>
            <person name="Sitrit Y."/>
            <person name="Stielow B."/>
            <person name="Szollosi G."/>
            <person name="Zifcakova L."/>
            <person name="Stursova M."/>
            <person name="Spatafora J.W."/>
            <person name="Tedersoo L."/>
            <person name="Vaario L.-M."/>
            <person name="Yamada A."/>
            <person name="Yan M."/>
            <person name="Wang P."/>
            <person name="Xu J."/>
            <person name="Bruns T."/>
            <person name="Baldrian P."/>
            <person name="Vilgalys R."/>
            <person name="Henrissat B."/>
            <person name="Grigoriev I.V."/>
            <person name="Hibbett D."/>
            <person name="Nagy L.G."/>
            <person name="Martin F.M."/>
        </authorList>
    </citation>
    <scope>NUCLEOTIDE SEQUENCE</scope>
    <source>
        <strain evidence="2">BED1</strain>
    </source>
</reference>
<gene>
    <name evidence="2" type="ORF">L210DRAFT_3558057</name>
</gene>
<dbReference type="Proteomes" id="UP001194468">
    <property type="component" value="Unassembled WGS sequence"/>
</dbReference>
<evidence type="ECO:0000313" key="2">
    <source>
        <dbReference type="EMBL" id="KAF8432569.1"/>
    </source>
</evidence>
<dbReference type="AlphaFoldDB" id="A0AAD4BKE5"/>
<protein>
    <submittedName>
        <fullName evidence="2">Uncharacterized protein</fullName>
    </submittedName>
</protein>
<evidence type="ECO:0000256" key="1">
    <source>
        <dbReference type="SAM" id="SignalP"/>
    </source>
</evidence>
<proteinExistence type="predicted"/>
<accession>A0AAD4BKE5</accession>
<feature type="non-terminal residue" evidence="2">
    <location>
        <position position="114"/>
    </location>
</feature>
<feature type="signal peptide" evidence="1">
    <location>
        <begin position="1"/>
        <end position="22"/>
    </location>
</feature>
<keyword evidence="1" id="KW-0732">Signal</keyword>
<comment type="caution">
    <text evidence="2">The sequence shown here is derived from an EMBL/GenBank/DDBJ whole genome shotgun (WGS) entry which is preliminary data.</text>
</comment>
<sequence length="114" mass="12350">YSYPSCATFNVLLALLNGVARLARRTLNGCGRAGFLTELGDNGVSRVAVRCRAELIAPIWPPNRHYRSYPKTLCMAMSDCLLPISFARRSSVIGAEHGCKRGTLPFLAGAMTCS</sequence>
<keyword evidence="3" id="KW-1185">Reference proteome</keyword>